<name>A0A1G2MJK1_9BACT</name>
<dbReference type="STRING" id="1802308.A3D50_01550"/>
<dbReference type="Proteomes" id="UP000178413">
    <property type="component" value="Unassembled WGS sequence"/>
</dbReference>
<protein>
    <submittedName>
        <fullName evidence="1">Uncharacterized protein</fullName>
    </submittedName>
</protein>
<sequence length="97" mass="11324">MNSKEHNTIPQSMRPLLWGLRLDELNIRDDKDDIIVGVVNGGKIADWKWFRSVYEDGTIKSVLEKRLESELYPESRNLAKIFLGSIHSVPKDRFLKR</sequence>
<evidence type="ECO:0000313" key="2">
    <source>
        <dbReference type="Proteomes" id="UP000178413"/>
    </source>
</evidence>
<accession>A0A1G2MJK1</accession>
<reference evidence="1 2" key="1">
    <citation type="journal article" date="2016" name="Nat. Commun.">
        <title>Thousands of microbial genomes shed light on interconnected biogeochemical processes in an aquifer system.</title>
        <authorList>
            <person name="Anantharaman K."/>
            <person name="Brown C.T."/>
            <person name="Hug L.A."/>
            <person name="Sharon I."/>
            <person name="Castelle C.J."/>
            <person name="Probst A.J."/>
            <person name="Thomas B.C."/>
            <person name="Singh A."/>
            <person name="Wilkins M.J."/>
            <person name="Karaoz U."/>
            <person name="Brodie E.L."/>
            <person name="Williams K.H."/>
            <person name="Hubbard S.S."/>
            <person name="Banfield J.F."/>
        </authorList>
    </citation>
    <scope>NUCLEOTIDE SEQUENCE [LARGE SCALE GENOMIC DNA]</scope>
</reference>
<evidence type="ECO:0000313" key="1">
    <source>
        <dbReference type="EMBL" id="OHA24028.1"/>
    </source>
</evidence>
<dbReference type="EMBL" id="MHRM01000013">
    <property type="protein sequence ID" value="OHA24028.1"/>
    <property type="molecule type" value="Genomic_DNA"/>
</dbReference>
<organism evidence="1 2">
    <name type="scientific">Candidatus Taylorbacteria bacterium RIFCSPHIGHO2_02_FULL_44_12</name>
    <dbReference type="NCBI Taxonomy" id="1802308"/>
    <lineage>
        <taxon>Bacteria</taxon>
        <taxon>Candidatus Tayloriibacteriota</taxon>
    </lineage>
</organism>
<gene>
    <name evidence="1" type="ORF">A3D50_01550</name>
</gene>
<proteinExistence type="predicted"/>
<dbReference type="AlphaFoldDB" id="A0A1G2MJK1"/>
<comment type="caution">
    <text evidence="1">The sequence shown here is derived from an EMBL/GenBank/DDBJ whole genome shotgun (WGS) entry which is preliminary data.</text>
</comment>